<evidence type="ECO:0000313" key="3">
    <source>
        <dbReference type="EMBL" id="SAI70874.1"/>
    </source>
</evidence>
<keyword evidence="2" id="KW-0732">Signal</keyword>
<dbReference type="AlphaFoldDB" id="A0A157SKQ0"/>
<evidence type="ECO:0000256" key="2">
    <source>
        <dbReference type="SAM" id="SignalP"/>
    </source>
</evidence>
<dbReference type="EMBL" id="FKIF01000007">
    <property type="protein sequence ID" value="SAI70874.1"/>
    <property type="molecule type" value="Genomic_DNA"/>
</dbReference>
<reference evidence="3 4" key="1">
    <citation type="submission" date="2016-04" db="EMBL/GenBank/DDBJ databases">
        <authorList>
            <consortium name="Pathogen Informatics"/>
        </authorList>
    </citation>
    <scope>NUCLEOTIDE SEQUENCE [LARGE SCALE GENOMIC DNA]</scope>
    <source>
        <strain evidence="3 4">H050680373</strain>
    </source>
</reference>
<name>A0A157SKQ0_9BORD</name>
<dbReference type="OrthoDB" id="8588389at2"/>
<gene>
    <name evidence="3" type="ORF">SAMEA3906486_03217</name>
</gene>
<dbReference type="Pfam" id="PF10001">
    <property type="entry name" value="DUF2242"/>
    <property type="match status" value="1"/>
</dbReference>
<organism evidence="3 4">
    <name type="scientific">Bordetella ansorpii</name>
    <dbReference type="NCBI Taxonomy" id="288768"/>
    <lineage>
        <taxon>Bacteria</taxon>
        <taxon>Pseudomonadati</taxon>
        <taxon>Pseudomonadota</taxon>
        <taxon>Betaproteobacteria</taxon>
        <taxon>Burkholderiales</taxon>
        <taxon>Alcaligenaceae</taxon>
        <taxon>Bordetella</taxon>
    </lineage>
</organism>
<protein>
    <submittedName>
        <fullName evidence="3">Lipoprotein</fullName>
    </submittedName>
</protein>
<dbReference type="Proteomes" id="UP000076848">
    <property type="component" value="Unassembled WGS sequence"/>
</dbReference>
<dbReference type="PROSITE" id="PS51257">
    <property type="entry name" value="PROKAR_LIPOPROTEIN"/>
    <property type="match status" value="1"/>
</dbReference>
<evidence type="ECO:0000313" key="4">
    <source>
        <dbReference type="Proteomes" id="UP000076848"/>
    </source>
</evidence>
<accession>A0A157SKQ0</accession>
<keyword evidence="4" id="KW-1185">Reference proteome</keyword>
<dbReference type="STRING" id="288768.SAMEA3906486_03217"/>
<feature type="compositionally biased region" description="Low complexity" evidence="1">
    <location>
        <begin position="180"/>
        <end position="208"/>
    </location>
</feature>
<proteinExistence type="predicted"/>
<dbReference type="InterPro" id="IPR018718">
    <property type="entry name" value="DUF2242"/>
</dbReference>
<dbReference type="RefSeq" id="WP_066129009.1">
    <property type="nucleotide sequence ID" value="NZ_FKIF01000007.1"/>
</dbReference>
<evidence type="ECO:0000256" key="1">
    <source>
        <dbReference type="SAM" id="MobiDB-lite"/>
    </source>
</evidence>
<feature type="chain" id="PRO_5007616335" evidence="2">
    <location>
        <begin position="20"/>
        <end position="227"/>
    </location>
</feature>
<feature type="region of interest" description="Disordered" evidence="1">
    <location>
        <begin position="180"/>
        <end position="227"/>
    </location>
</feature>
<feature type="signal peptide" evidence="2">
    <location>
        <begin position="1"/>
        <end position="19"/>
    </location>
</feature>
<sequence length="227" mass="23131">MNKASFAALPCAAALAVLAGCSSPKAAYEQENFAQSTTNTFSRKYDAPPGRACDAGRRALLSQGYNIDKTQADMVAGHKNFQDEDKANTQITVTINCTAEGGGGGRQSLVFANAVQDDFSMKKSASSASVGVSVLGAVSLPVGSSDDSLVKTSSLTVTREAFYGGFFDLLQHYLPQAREAPAAQAAQQPAANPAQGQGAQADDAAGPASLSPANTGVTPPARPAGAN</sequence>
<keyword evidence="3" id="KW-0449">Lipoprotein</keyword>